<sequence>MQTGTEDDGIEQVDGENSVNRRTFVQGVGMLPLSTSLLDNEEARQQLDLGNSAHGSGRTRRFTIHAIEVDIVYNRFGLHQPNGVMYVLDENLDAVREASGETPDDAFSLVENETASAEQRGNPNEDDGEVDTSLIEPLVIRANEGDTIQIRFVNHLDRQASIHQTALPYNVQTSDGMAVGLNPDTTAKPGGTVQYRWEATHTGTHFFYDGANQAVDSANEPPEEANLLSRGLFGAIAVEPPGATWSDPETGGELHSGTKAVIDDPNGLGTTYREFVPFYHTPEGIEPEVQWPSTGEEQTIHAINYRADPLGQRDDEFYNSWTNGDPGGGDNVFPAYKGDPIKYTFVGASLEENHVHHLHQHRWKEVPRTAADTIDSQTIGLGDTFDAYLVAGHGPQTNRPGLSFSEAFEVGAGYNHGSAGDVLFHCHLFPHYAEGMWAIMRILDKVQPGLQPLANSSGLIQEGSDAPGYPELVADAIKEVEGVDDPIGHLAPKPPLSSVNNPREPTDVERQAFGDDIVPGAPYADPCTDPEPERILEYTIAVMKPGNPNGIVYNDVGDHDPEGLAYVLDRVRVKAPDGTVQKDVDVDDAELLREGKLNPEPLFIRANVGDCVEVRLQNELVEEEFHTSVHPHFVGFDQLGSESVTTGFNYEQSTDPGDTMQYRWYADEEGAIFFHDHIVGVSEGMHGLFCGLLVEPERSEWTDPYSGERIFSGAQAVIDPPEADAFREQALHYHDFAQLRDPDTGEFVNPDREHNQNAGTNAINYRNSPFYHRDDEDPAYVHSSQVHGDPETPILEAYEGDKIRFRLFQGSWEEQHNFDLSGLRFDPEGFADQDMVSQVIGTSEAFTFTVRPEESQQDFKHITNPDDLPVRDYRYGSNVIDDMWTGMWGLSRIWGAEVNHLQTLPGQAAPSESIAEAQLEAMGHPAPFSNFDWTEEGQRAKLRYAEGEDLTRPPDKDARQNGNVGEIPPQAPDPGDPCPDDAPVRSFDVTAFQVDIPYNDYGDHDEHGVVFALDRYVDEIKNGDRPVEPLTLHANKGDCIEINLTNNLPSGLDNDHAHPKMRISQEWDRSDRISLHPVQVINDVNGSNGSTVGFNYDTTVDRGETITYRWYADVEVGTSLLWDMADVRSTRHHGAFGQLVIEPQDSVTLDNRTGEVSVTSVASMIKTGNGDPDFRENALIFADGQFVLNRDDPTDCVVPPGPDIENPNDPCNQLGDSEDQGYGGINYRSEPFSRRFEQNDAQHLVYSSRVHGDPNTPIWKAATDDPVKFRVASGADKARAVAFHLAEHQWQRYQGVNESPVIGVDGQLSPGKAQTFDLLGGAGGLTGGSGSGDYIYQETKQRRRLEAGLWGIFRVRRQPDRFPDEAIQPLPDRAGAVPLAGRPGYVVRTGDVTGNGQRDVVIGVTGSDIGATQAGAVYVFTDTNPSQVTDLSAADLQVPSETVGEQAGTDIRLVSREGSTQNIVVGTASGDQRVIEGGQPLLDLIESPPPSEVAEFVRGTTNTRVLSIVPFEMASTPMDGNGNRN</sequence>
<dbReference type="Gene3D" id="2.60.40.420">
    <property type="entry name" value="Cupredoxins - blue copper proteins"/>
    <property type="match status" value="4"/>
</dbReference>
<feature type="domain" description="Plastocyanin-like" evidence="3">
    <location>
        <begin position="139"/>
        <end position="223"/>
    </location>
</feature>
<dbReference type="Pfam" id="PF01839">
    <property type="entry name" value="FG-GAP"/>
    <property type="match status" value="1"/>
</dbReference>
<dbReference type="GO" id="GO:0016491">
    <property type="term" value="F:oxidoreductase activity"/>
    <property type="evidence" value="ECO:0007669"/>
    <property type="project" value="TreeGrafter"/>
</dbReference>
<organism evidence="4 5">
    <name type="scientific">Halorubrum lacusprofundi (strain ATCC 49239 / DSM 5036 / JCM 8891 / ACAM 34)</name>
    <dbReference type="NCBI Taxonomy" id="416348"/>
    <lineage>
        <taxon>Archaea</taxon>
        <taxon>Methanobacteriati</taxon>
        <taxon>Methanobacteriota</taxon>
        <taxon>Stenosarchaea group</taxon>
        <taxon>Halobacteria</taxon>
        <taxon>Halobacteriales</taxon>
        <taxon>Haloferacaceae</taxon>
        <taxon>Halorubrum</taxon>
    </lineage>
</organism>
<dbReference type="InterPro" id="IPR013517">
    <property type="entry name" value="FG-GAP"/>
</dbReference>
<evidence type="ECO:0000259" key="3">
    <source>
        <dbReference type="Pfam" id="PF07732"/>
    </source>
</evidence>
<dbReference type="KEGG" id="hla:Hlac_1576"/>
<evidence type="ECO:0000256" key="1">
    <source>
        <dbReference type="ARBA" id="ARBA00022723"/>
    </source>
</evidence>
<dbReference type="InterPro" id="IPR045087">
    <property type="entry name" value="Cu-oxidase_fam"/>
</dbReference>
<name>B9LP74_HALLT</name>
<dbReference type="PROSITE" id="PS00080">
    <property type="entry name" value="MULTICOPPER_OXIDASE2"/>
    <property type="match status" value="1"/>
</dbReference>
<dbReference type="GO" id="GO:0005507">
    <property type="term" value="F:copper ion binding"/>
    <property type="evidence" value="ECO:0007669"/>
    <property type="project" value="InterPro"/>
</dbReference>
<dbReference type="PROSITE" id="PS51470">
    <property type="entry name" value="FG_GAP"/>
    <property type="match status" value="1"/>
</dbReference>
<dbReference type="eggNOG" id="arCOG03914">
    <property type="taxonomic scope" value="Archaea"/>
</dbReference>
<feature type="region of interest" description="Disordered" evidence="2">
    <location>
        <begin position="945"/>
        <end position="984"/>
    </location>
</feature>
<protein>
    <recommendedName>
        <fullName evidence="3">Plastocyanin-like domain-containing protein</fullName>
    </recommendedName>
</protein>
<dbReference type="GeneID" id="7401509"/>
<dbReference type="PANTHER" id="PTHR11709:SF486">
    <property type="entry name" value="MULTICOPPER OXIDASE"/>
    <property type="match status" value="1"/>
</dbReference>
<feature type="compositionally biased region" description="Basic and acidic residues" evidence="2">
    <location>
        <begin position="945"/>
        <end position="959"/>
    </location>
</feature>
<proteinExistence type="predicted"/>
<dbReference type="InterPro" id="IPR013519">
    <property type="entry name" value="Int_alpha_beta-p"/>
</dbReference>
<evidence type="ECO:0000256" key="2">
    <source>
        <dbReference type="SAM" id="MobiDB-lite"/>
    </source>
</evidence>
<dbReference type="InterPro" id="IPR008972">
    <property type="entry name" value="Cupredoxin"/>
</dbReference>
<dbReference type="Proteomes" id="UP000000740">
    <property type="component" value="Chromosome 1"/>
</dbReference>
<dbReference type="SUPFAM" id="SSF49503">
    <property type="entry name" value="Cupredoxins"/>
    <property type="match status" value="5"/>
</dbReference>
<dbReference type="EMBL" id="CP001365">
    <property type="protein sequence ID" value="ACM57162.1"/>
    <property type="molecule type" value="Genomic_DNA"/>
</dbReference>
<evidence type="ECO:0000313" key="5">
    <source>
        <dbReference type="Proteomes" id="UP000000740"/>
    </source>
</evidence>
<accession>B9LP74</accession>
<dbReference type="PANTHER" id="PTHR11709">
    <property type="entry name" value="MULTI-COPPER OXIDASE"/>
    <property type="match status" value="1"/>
</dbReference>
<dbReference type="HOGENOM" id="CLU_001520_0_0_2"/>
<keyword evidence="1" id="KW-0479">Metal-binding</keyword>
<keyword evidence="5" id="KW-1185">Reference proteome</keyword>
<evidence type="ECO:0000313" key="4">
    <source>
        <dbReference type="EMBL" id="ACM57162.1"/>
    </source>
</evidence>
<gene>
    <name evidence="4" type="ordered locus">Hlac_1576</name>
</gene>
<feature type="domain" description="Plastocyanin-like" evidence="3">
    <location>
        <begin position="604"/>
        <end position="697"/>
    </location>
</feature>
<dbReference type="InterPro" id="IPR002355">
    <property type="entry name" value="Cu_oxidase_Cu_BS"/>
</dbReference>
<dbReference type="RefSeq" id="WP_015910302.1">
    <property type="nucleotide sequence ID" value="NC_012029.1"/>
</dbReference>
<dbReference type="Pfam" id="PF07732">
    <property type="entry name" value="Cu-oxidase_3"/>
    <property type="match status" value="2"/>
</dbReference>
<dbReference type="InterPro" id="IPR011707">
    <property type="entry name" value="Cu-oxidase-like_N"/>
</dbReference>
<reference evidence="4 5" key="1">
    <citation type="journal article" date="2016" name="Stand. Genomic Sci.">
        <title>Complete genome sequence of the Antarctic Halorubrum lacusprofundi type strain ACAM 34.</title>
        <authorList>
            <person name="Anderson I.J."/>
            <person name="DasSarma P."/>
            <person name="Lucas S."/>
            <person name="Copeland A."/>
            <person name="Lapidus A."/>
            <person name="Del Rio T.G."/>
            <person name="Tice H."/>
            <person name="Dalin E."/>
            <person name="Bruce D.C."/>
            <person name="Goodwin L."/>
            <person name="Pitluck S."/>
            <person name="Sims D."/>
            <person name="Brettin T.S."/>
            <person name="Detter J.C."/>
            <person name="Han C.S."/>
            <person name="Larimer F."/>
            <person name="Hauser L."/>
            <person name="Land M."/>
            <person name="Ivanova N."/>
            <person name="Richardson P."/>
            <person name="Cavicchioli R."/>
            <person name="DasSarma S."/>
            <person name="Woese C.R."/>
            <person name="Kyrpides N.C."/>
        </authorList>
    </citation>
    <scope>NUCLEOTIDE SEQUENCE [LARGE SCALE GENOMIC DNA]</scope>
    <source>
        <strain evidence="5">ATCC 49239 / DSM 5036 / JCM 8891 / ACAM 34</strain>
    </source>
</reference>